<gene>
    <name evidence="2" type="ORF">C5Y93_02275</name>
</gene>
<dbReference type="RefSeq" id="WP_105333757.1">
    <property type="nucleotide sequence ID" value="NZ_PUHZ01000003.1"/>
</dbReference>
<comment type="caution">
    <text evidence="2">The sequence shown here is derived from an EMBL/GenBank/DDBJ whole genome shotgun (WGS) entry which is preliminary data.</text>
</comment>
<protein>
    <submittedName>
        <fullName evidence="2">Uncharacterized protein</fullName>
    </submittedName>
</protein>
<dbReference type="AlphaFoldDB" id="A0A2S8GTX7"/>
<organism evidence="2 3">
    <name type="scientific">Blastopirellula marina</name>
    <dbReference type="NCBI Taxonomy" id="124"/>
    <lineage>
        <taxon>Bacteria</taxon>
        <taxon>Pseudomonadati</taxon>
        <taxon>Planctomycetota</taxon>
        <taxon>Planctomycetia</taxon>
        <taxon>Pirellulales</taxon>
        <taxon>Pirellulaceae</taxon>
        <taxon>Blastopirellula</taxon>
    </lineage>
</organism>
<keyword evidence="1" id="KW-0812">Transmembrane</keyword>
<proteinExistence type="predicted"/>
<dbReference type="OrthoDB" id="286605at2"/>
<name>A0A2S8GTX7_9BACT</name>
<evidence type="ECO:0000313" key="3">
    <source>
        <dbReference type="Proteomes" id="UP000237819"/>
    </source>
</evidence>
<keyword evidence="1" id="KW-1133">Transmembrane helix</keyword>
<reference evidence="2 3" key="1">
    <citation type="submission" date="2018-02" db="EMBL/GenBank/DDBJ databases">
        <title>Comparative genomes isolates from brazilian mangrove.</title>
        <authorList>
            <person name="Araujo J.E."/>
            <person name="Taketani R.G."/>
            <person name="Silva M.C.P."/>
            <person name="Loureco M.V."/>
            <person name="Andreote F.D."/>
        </authorList>
    </citation>
    <scope>NUCLEOTIDE SEQUENCE [LARGE SCALE GENOMIC DNA]</scope>
    <source>
        <strain evidence="2 3">Nap-Phe MGV</strain>
    </source>
</reference>
<accession>A0A2S8GTX7</accession>
<dbReference type="EMBL" id="PUHZ01000003">
    <property type="protein sequence ID" value="PQO47885.1"/>
    <property type="molecule type" value="Genomic_DNA"/>
</dbReference>
<dbReference type="Proteomes" id="UP000237819">
    <property type="component" value="Unassembled WGS sequence"/>
</dbReference>
<keyword evidence="1" id="KW-0472">Membrane</keyword>
<sequence length="136" mass="15372">MRPEEYFFIPLALLTPVLLIGIPIWILVVGIDNIGLGTLKKCFRGIDVHETPQAGDVTFTYHTYRGVIVWFIQEEHVIIAPPDDALTLLNRLLRYNLTMGMLTYGLAFIPFLAIGNYLVQRRSIFRQKAANASPPS</sequence>
<feature type="transmembrane region" description="Helical" evidence="1">
    <location>
        <begin position="7"/>
        <end position="31"/>
    </location>
</feature>
<feature type="transmembrane region" description="Helical" evidence="1">
    <location>
        <begin position="97"/>
        <end position="119"/>
    </location>
</feature>
<evidence type="ECO:0000313" key="2">
    <source>
        <dbReference type="EMBL" id="PQO47885.1"/>
    </source>
</evidence>
<evidence type="ECO:0000256" key="1">
    <source>
        <dbReference type="SAM" id="Phobius"/>
    </source>
</evidence>